<dbReference type="Proteomes" id="UP001595699">
    <property type="component" value="Unassembled WGS sequence"/>
</dbReference>
<accession>A0ABV7YFJ7</accession>
<dbReference type="SUPFAM" id="SSF56112">
    <property type="entry name" value="Protein kinase-like (PK-like)"/>
    <property type="match status" value="1"/>
</dbReference>
<dbReference type="PANTHER" id="PTHR34273:SF2">
    <property type="entry name" value="METHYLTHIORIBOSE KINASE"/>
    <property type="match status" value="1"/>
</dbReference>
<proteinExistence type="inferred from homology"/>
<dbReference type="Gene3D" id="3.30.200.20">
    <property type="entry name" value="Phosphorylase Kinase, domain 1"/>
    <property type="match status" value="1"/>
</dbReference>
<dbReference type="EMBL" id="JBHRZH010000023">
    <property type="protein sequence ID" value="MFC3764120.1"/>
    <property type="molecule type" value="Genomic_DNA"/>
</dbReference>
<dbReference type="Gene3D" id="3.90.1200.10">
    <property type="match status" value="1"/>
</dbReference>
<protein>
    <submittedName>
        <fullName evidence="7">Phosphotransferase family protein</fullName>
    </submittedName>
</protein>
<comment type="similarity">
    <text evidence="1">Belongs to the methylthioribose kinase family.</text>
</comment>
<keyword evidence="8" id="KW-1185">Reference proteome</keyword>
<keyword evidence="5" id="KW-0067">ATP-binding</keyword>
<dbReference type="Pfam" id="PF01636">
    <property type="entry name" value="APH"/>
    <property type="match status" value="1"/>
</dbReference>
<evidence type="ECO:0000256" key="5">
    <source>
        <dbReference type="ARBA" id="ARBA00022840"/>
    </source>
</evidence>
<sequence length="321" mass="34105">MTAPLTLDDVAAHLLARGVLAAPPDSVSVLAGGVSGATYLVTGPSERLVVKQPLPFLSVADEWPARMERAAVEAAALSLVGTLTPEVAPRLLDFDPERFVLVMAAAPASWVEWRTQLLGGTVVSWAGTTLGSTLGRWHSATVSDLPEVFTSLDGFLELRGDPYHRTVAARRTDLAPLVSACLDELLAAPTCFVHGDFSPKNVLIGPDSLWALDFEVAHRGNPVFDVAFMLHHLTMKAIHLPALASPLEDCALAFWRAYGDAGGLALDEPAVLRHTGALLLARVHGKSPTAYLTPAEAEQVSLLGERALRGGFGTLAELFAR</sequence>
<keyword evidence="2" id="KW-0808">Transferase</keyword>
<dbReference type="RefSeq" id="WP_205114718.1">
    <property type="nucleotide sequence ID" value="NZ_JAFBCM010000001.1"/>
</dbReference>
<keyword evidence="3" id="KW-0547">Nucleotide-binding</keyword>
<gene>
    <name evidence="7" type="ORF">ACFOUW_25020</name>
</gene>
<reference evidence="8" key="1">
    <citation type="journal article" date="2019" name="Int. J. Syst. Evol. Microbiol.">
        <title>The Global Catalogue of Microorganisms (GCM) 10K type strain sequencing project: providing services to taxonomists for standard genome sequencing and annotation.</title>
        <authorList>
            <consortium name="The Broad Institute Genomics Platform"/>
            <consortium name="The Broad Institute Genome Sequencing Center for Infectious Disease"/>
            <person name="Wu L."/>
            <person name="Ma J."/>
        </authorList>
    </citation>
    <scope>NUCLEOTIDE SEQUENCE [LARGE SCALE GENOMIC DNA]</scope>
    <source>
        <strain evidence="8">CGMCC 4.7241</strain>
    </source>
</reference>
<evidence type="ECO:0000259" key="6">
    <source>
        <dbReference type="Pfam" id="PF01636"/>
    </source>
</evidence>
<evidence type="ECO:0000256" key="2">
    <source>
        <dbReference type="ARBA" id="ARBA00022679"/>
    </source>
</evidence>
<name>A0ABV7YFJ7_9ACTN</name>
<evidence type="ECO:0000313" key="8">
    <source>
        <dbReference type="Proteomes" id="UP001595699"/>
    </source>
</evidence>
<comment type="caution">
    <text evidence="7">The sequence shown here is derived from an EMBL/GenBank/DDBJ whole genome shotgun (WGS) entry which is preliminary data.</text>
</comment>
<dbReference type="InterPro" id="IPR002575">
    <property type="entry name" value="Aminoglycoside_PTrfase"/>
</dbReference>
<keyword evidence="4" id="KW-0418">Kinase</keyword>
<evidence type="ECO:0000256" key="1">
    <source>
        <dbReference type="ARBA" id="ARBA00010165"/>
    </source>
</evidence>
<evidence type="ECO:0000256" key="4">
    <source>
        <dbReference type="ARBA" id="ARBA00022777"/>
    </source>
</evidence>
<organism evidence="7 8">
    <name type="scientific">Tenggerimyces flavus</name>
    <dbReference type="NCBI Taxonomy" id="1708749"/>
    <lineage>
        <taxon>Bacteria</taxon>
        <taxon>Bacillati</taxon>
        <taxon>Actinomycetota</taxon>
        <taxon>Actinomycetes</taxon>
        <taxon>Propionibacteriales</taxon>
        <taxon>Nocardioidaceae</taxon>
        <taxon>Tenggerimyces</taxon>
    </lineage>
</organism>
<dbReference type="PANTHER" id="PTHR34273">
    <property type="entry name" value="METHYLTHIORIBOSE KINASE"/>
    <property type="match status" value="1"/>
</dbReference>
<evidence type="ECO:0000313" key="7">
    <source>
        <dbReference type="EMBL" id="MFC3764120.1"/>
    </source>
</evidence>
<dbReference type="InterPro" id="IPR011009">
    <property type="entry name" value="Kinase-like_dom_sf"/>
</dbReference>
<feature type="domain" description="Aminoglycoside phosphotransferase" evidence="6">
    <location>
        <begin position="27"/>
        <end position="258"/>
    </location>
</feature>
<evidence type="ECO:0000256" key="3">
    <source>
        <dbReference type="ARBA" id="ARBA00022741"/>
    </source>
</evidence>